<keyword evidence="2" id="KW-1185">Reference proteome</keyword>
<dbReference type="AlphaFoldDB" id="A0A8G2BG00"/>
<proteinExistence type="predicted"/>
<accession>A0A8G2BG00</accession>
<comment type="caution">
    <text evidence="1">The sequence shown here is derived from an EMBL/GenBank/DDBJ whole genome shotgun (WGS) entry which is preliminary data.</text>
</comment>
<organism evidence="1 2">
    <name type="scientific">Thalassobaculum litoreum DSM 18839</name>
    <dbReference type="NCBI Taxonomy" id="1123362"/>
    <lineage>
        <taxon>Bacteria</taxon>
        <taxon>Pseudomonadati</taxon>
        <taxon>Pseudomonadota</taxon>
        <taxon>Alphaproteobacteria</taxon>
        <taxon>Rhodospirillales</taxon>
        <taxon>Thalassobaculaceae</taxon>
        <taxon>Thalassobaculum</taxon>
    </lineage>
</organism>
<dbReference type="RefSeq" id="WP_028795406.1">
    <property type="nucleotide sequence ID" value="NZ_FNBW01000003.1"/>
</dbReference>
<sequence length="142" mass="16022">MEHSAVVEKAIAQCSGAFSTLTLYETYLSIDRSQFICDVHELVFRSHPIRKSRIELAEITELGLSASMLLPPLFVVRFAGCAQLTGSILHDAILGNVHMLSFIDNRPFYALYHQLETMILARRPPAESADVLDDRRPFRSFP</sequence>
<evidence type="ECO:0000313" key="2">
    <source>
        <dbReference type="Proteomes" id="UP000198615"/>
    </source>
</evidence>
<dbReference type="EMBL" id="FNBW01000003">
    <property type="protein sequence ID" value="SDF44835.1"/>
    <property type="molecule type" value="Genomic_DNA"/>
</dbReference>
<reference evidence="1 2" key="1">
    <citation type="submission" date="2016-10" db="EMBL/GenBank/DDBJ databases">
        <authorList>
            <person name="Varghese N."/>
            <person name="Submissions S."/>
        </authorList>
    </citation>
    <scope>NUCLEOTIDE SEQUENCE [LARGE SCALE GENOMIC DNA]</scope>
    <source>
        <strain evidence="1 2">DSM 18839</strain>
    </source>
</reference>
<evidence type="ECO:0000313" key="1">
    <source>
        <dbReference type="EMBL" id="SDF44835.1"/>
    </source>
</evidence>
<dbReference type="Proteomes" id="UP000198615">
    <property type="component" value="Unassembled WGS sequence"/>
</dbReference>
<protein>
    <submittedName>
        <fullName evidence="1">Uncharacterized protein</fullName>
    </submittedName>
</protein>
<name>A0A8G2BG00_9PROT</name>
<gene>
    <name evidence="1" type="ORF">SAMN05660686_01398</name>
</gene>